<proteinExistence type="predicted"/>
<evidence type="ECO:0000313" key="2">
    <source>
        <dbReference type="Proteomes" id="UP000265631"/>
    </source>
</evidence>
<sequence>MAEYESLHQLIVKNPWICRDPLSWTDKHLKLLNIQFQPIAPIAPYPSICRSYCDPSIAYGKQFVAGLTSEAKRAALVKLFRILGCGLVHPTEAMATFMFAGKEPSDNPGARIGGNAPVARLCRKRLRAATPAEWSKDPYIVGLILSLAQWSWRQERHPLLLLLPVRLIVTTDHDPKTVHVFKANVSIRLLECIYWPGLSLEGVTWPVIRHLQVASEPVCNFPDRLLFEVLGVRYF</sequence>
<gene>
    <name evidence="1" type="ORF">FIE12Z_1353</name>
</gene>
<reference evidence="1 2" key="1">
    <citation type="journal article" date="2018" name="PLoS Pathog.">
        <title>Evolution of structural diversity of trichothecenes, a family of toxins produced by plant pathogenic and entomopathogenic fungi.</title>
        <authorList>
            <person name="Proctor R.H."/>
            <person name="McCormick S.P."/>
            <person name="Kim H.S."/>
            <person name="Cardoza R.E."/>
            <person name="Stanley A.M."/>
            <person name="Lindo L."/>
            <person name="Kelly A."/>
            <person name="Brown D.W."/>
            <person name="Lee T."/>
            <person name="Vaughan M.M."/>
            <person name="Alexander N.J."/>
            <person name="Busman M."/>
            <person name="Gutierrez S."/>
        </authorList>
    </citation>
    <scope>NUCLEOTIDE SEQUENCE [LARGE SCALE GENOMIC DNA]</scope>
    <source>
        <strain evidence="1 2">NRRL 13405</strain>
    </source>
</reference>
<name>A0A395N2U3_9HYPO</name>
<accession>A0A395N2U3</accession>
<evidence type="ECO:0000313" key="1">
    <source>
        <dbReference type="EMBL" id="RFN54227.1"/>
    </source>
</evidence>
<dbReference type="EMBL" id="PXXK01000028">
    <property type="protein sequence ID" value="RFN54227.1"/>
    <property type="molecule type" value="Genomic_DNA"/>
</dbReference>
<organism evidence="1 2">
    <name type="scientific">Fusarium flagelliforme</name>
    <dbReference type="NCBI Taxonomy" id="2675880"/>
    <lineage>
        <taxon>Eukaryota</taxon>
        <taxon>Fungi</taxon>
        <taxon>Dikarya</taxon>
        <taxon>Ascomycota</taxon>
        <taxon>Pezizomycotina</taxon>
        <taxon>Sordariomycetes</taxon>
        <taxon>Hypocreomycetidae</taxon>
        <taxon>Hypocreales</taxon>
        <taxon>Nectriaceae</taxon>
        <taxon>Fusarium</taxon>
        <taxon>Fusarium incarnatum-equiseti species complex</taxon>
    </lineage>
</organism>
<protein>
    <submittedName>
        <fullName evidence="1">Uncharacterized protein</fullName>
    </submittedName>
</protein>
<keyword evidence="2" id="KW-1185">Reference proteome</keyword>
<comment type="caution">
    <text evidence="1">The sequence shown here is derived from an EMBL/GenBank/DDBJ whole genome shotgun (WGS) entry which is preliminary data.</text>
</comment>
<dbReference type="Proteomes" id="UP000265631">
    <property type="component" value="Unassembled WGS sequence"/>
</dbReference>
<dbReference type="AlphaFoldDB" id="A0A395N2U3"/>